<dbReference type="GO" id="GO:0005388">
    <property type="term" value="F:P-type calcium transporter activity"/>
    <property type="evidence" value="ECO:0007669"/>
    <property type="project" value="UniProtKB-EC"/>
</dbReference>
<evidence type="ECO:0000256" key="2">
    <source>
        <dbReference type="ARBA" id="ARBA00005675"/>
    </source>
</evidence>
<dbReference type="SMART" id="SM00831">
    <property type="entry name" value="Cation_ATPase_N"/>
    <property type="match status" value="1"/>
</dbReference>
<evidence type="ECO:0000256" key="6">
    <source>
        <dbReference type="ARBA" id="ARBA00022692"/>
    </source>
</evidence>
<dbReference type="OrthoDB" id="3352408at2759"/>
<evidence type="ECO:0000256" key="14">
    <source>
        <dbReference type="ARBA" id="ARBA00023065"/>
    </source>
</evidence>
<dbReference type="SUPFAM" id="SSF81653">
    <property type="entry name" value="Calcium ATPase, transduction domain A"/>
    <property type="match status" value="1"/>
</dbReference>
<evidence type="ECO:0000256" key="7">
    <source>
        <dbReference type="ARBA" id="ARBA00022723"/>
    </source>
</evidence>
<dbReference type="InterPro" id="IPR023298">
    <property type="entry name" value="ATPase_P-typ_TM_dom_sf"/>
</dbReference>
<evidence type="ECO:0000256" key="12">
    <source>
        <dbReference type="ARBA" id="ARBA00022967"/>
    </source>
</evidence>
<keyword evidence="5" id="KW-0109">Calcium transport</keyword>
<dbReference type="GO" id="GO:0016887">
    <property type="term" value="F:ATP hydrolysis activity"/>
    <property type="evidence" value="ECO:0007669"/>
    <property type="project" value="InterPro"/>
</dbReference>
<keyword evidence="15 18" id="KW-0472">Membrane</keyword>
<dbReference type="Pfam" id="PF00690">
    <property type="entry name" value="Cation_ATPase_N"/>
    <property type="match status" value="1"/>
</dbReference>
<keyword evidence="21" id="KW-1185">Reference proteome</keyword>
<dbReference type="PANTHER" id="PTHR42861">
    <property type="entry name" value="CALCIUM-TRANSPORTING ATPASE"/>
    <property type="match status" value="1"/>
</dbReference>
<evidence type="ECO:0000259" key="19">
    <source>
        <dbReference type="SMART" id="SM00831"/>
    </source>
</evidence>
<dbReference type="Pfam" id="PF08282">
    <property type="entry name" value="Hydrolase_3"/>
    <property type="match status" value="1"/>
</dbReference>
<evidence type="ECO:0000313" key="21">
    <source>
        <dbReference type="Proteomes" id="UP000626092"/>
    </source>
</evidence>
<dbReference type="InterPro" id="IPR023214">
    <property type="entry name" value="HAD_sf"/>
</dbReference>
<dbReference type="Gene3D" id="3.40.50.1000">
    <property type="entry name" value="HAD superfamily/HAD-like"/>
    <property type="match status" value="1"/>
</dbReference>
<dbReference type="InterPro" id="IPR044492">
    <property type="entry name" value="P_typ_ATPase_HD_dom"/>
</dbReference>
<keyword evidence="8" id="KW-0547">Nucleotide-binding</keyword>
<keyword evidence="7" id="KW-0479">Metal-binding</keyword>
<dbReference type="SFLD" id="SFLDS00003">
    <property type="entry name" value="Haloacid_Dehalogenase"/>
    <property type="match status" value="1"/>
</dbReference>
<evidence type="ECO:0000256" key="13">
    <source>
        <dbReference type="ARBA" id="ARBA00022989"/>
    </source>
</evidence>
<evidence type="ECO:0000313" key="20">
    <source>
        <dbReference type="EMBL" id="KAF7120511.1"/>
    </source>
</evidence>
<comment type="caution">
    <text evidence="20">The sequence shown here is derived from an EMBL/GenBank/DDBJ whole genome shotgun (WGS) entry which is preliminary data.</text>
</comment>
<dbReference type="PROSITE" id="PS00154">
    <property type="entry name" value="ATPASE_E1_E2"/>
    <property type="match status" value="1"/>
</dbReference>
<evidence type="ECO:0000256" key="17">
    <source>
        <dbReference type="SAM" id="MobiDB-lite"/>
    </source>
</evidence>
<keyword evidence="14" id="KW-0406">Ion transport</keyword>
<dbReference type="InterPro" id="IPR006068">
    <property type="entry name" value="ATPase_P-typ_cation-transptr_C"/>
</dbReference>
<dbReference type="InterPro" id="IPR018303">
    <property type="entry name" value="ATPase_P-typ_P_site"/>
</dbReference>
<keyword evidence="13 18" id="KW-1133">Transmembrane helix</keyword>
<keyword evidence="10" id="KW-0067">ATP-binding</keyword>
<evidence type="ECO:0000256" key="18">
    <source>
        <dbReference type="SAM" id="Phobius"/>
    </source>
</evidence>
<dbReference type="SUPFAM" id="SSF81665">
    <property type="entry name" value="Calcium ATPase, transmembrane domain M"/>
    <property type="match status" value="1"/>
</dbReference>
<feature type="transmembrane region" description="Helical" evidence="18">
    <location>
        <begin position="990"/>
        <end position="1010"/>
    </location>
</feature>
<feature type="transmembrane region" description="Helical" evidence="18">
    <location>
        <begin position="327"/>
        <end position="355"/>
    </location>
</feature>
<dbReference type="Pfam" id="PF13246">
    <property type="entry name" value="Cation_ATPase"/>
    <property type="match status" value="1"/>
</dbReference>
<comment type="catalytic activity">
    <reaction evidence="16">
        <text>Ca(2+)(in) + ATP + H2O = Ca(2+)(out) + ADP + phosphate + H(+)</text>
        <dbReference type="Rhea" id="RHEA:18105"/>
        <dbReference type="ChEBI" id="CHEBI:15377"/>
        <dbReference type="ChEBI" id="CHEBI:15378"/>
        <dbReference type="ChEBI" id="CHEBI:29108"/>
        <dbReference type="ChEBI" id="CHEBI:30616"/>
        <dbReference type="ChEBI" id="CHEBI:43474"/>
        <dbReference type="ChEBI" id="CHEBI:456216"/>
        <dbReference type="EC" id="7.2.2.10"/>
    </reaction>
</comment>
<dbReference type="AlphaFoldDB" id="A0A834G2S8"/>
<evidence type="ECO:0000256" key="11">
    <source>
        <dbReference type="ARBA" id="ARBA00022842"/>
    </source>
</evidence>
<keyword evidence="11" id="KW-0460">Magnesium</keyword>
<accession>A0A834G2S8</accession>
<feature type="region of interest" description="Disordered" evidence="17">
    <location>
        <begin position="1"/>
        <end position="26"/>
    </location>
</feature>
<dbReference type="SFLD" id="SFLDG00002">
    <property type="entry name" value="C1.7:_P-type_atpase_like"/>
    <property type="match status" value="1"/>
</dbReference>
<dbReference type="Gene3D" id="3.40.1110.10">
    <property type="entry name" value="Calcium-transporting ATPase, cytoplasmic domain N"/>
    <property type="match status" value="1"/>
</dbReference>
<dbReference type="PRINTS" id="PR00119">
    <property type="entry name" value="CATATPASE"/>
</dbReference>
<dbReference type="InterPro" id="IPR004014">
    <property type="entry name" value="ATPase_P-typ_cation-transptr_N"/>
</dbReference>
<dbReference type="Pfam" id="PF00689">
    <property type="entry name" value="Cation_ATPase_C"/>
    <property type="match status" value="1"/>
</dbReference>
<evidence type="ECO:0000256" key="15">
    <source>
        <dbReference type="ARBA" id="ARBA00023136"/>
    </source>
</evidence>
<dbReference type="FunFam" id="2.70.150.10:FF:000014">
    <property type="entry name" value="Calcium-transporting ATPase, putative"/>
    <property type="match status" value="1"/>
</dbReference>
<evidence type="ECO:0000256" key="16">
    <source>
        <dbReference type="ARBA" id="ARBA00048694"/>
    </source>
</evidence>
<keyword evidence="6 18" id="KW-0812">Transmembrane</keyword>
<comment type="subcellular location">
    <subcellularLocation>
        <location evidence="1">Membrane</location>
        <topology evidence="1">Multi-pass membrane protein</topology>
    </subcellularLocation>
</comment>
<dbReference type="GO" id="GO:0046872">
    <property type="term" value="F:metal ion binding"/>
    <property type="evidence" value="ECO:0007669"/>
    <property type="project" value="UniProtKB-KW"/>
</dbReference>
<dbReference type="InterPro" id="IPR008250">
    <property type="entry name" value="ATPase_P-typ_transduc_dom_A_sf"/>
</dbReference>
<dbReference type="SFLD" id="SFLDF00027">
    <property type="entry name" value="p-type_atpase"/>
    <property type="match status" value="1"/>
</dbReference>
<reference evidence="20" key="1">
    <citation type="submission" date="2019-11" db="EMBL/GenBank/DDBJ databases">
        <authorList>
            <person name="Liu Y."/>
            <person name="Hou J."/>
            <person name="Li T.-Q."/>
            <person name="Guan C.-H."/>
            <person name="Wu X."/>
            <person name="Wu H.-Z."/>
            <person name="Ling F."/>
            <person name="Zhang R."/>
            <person name="Shi X.-G."/>
            <person name="Ren J.-P."/>
            <person name="Chen E.-F."/>
            <person name="Sun J.-M."/>
        </authorList>
    </citation>
    <scope>NUCLEOTIDE SEQUENCE</scope>
    <source>
        <strain evidence="20">Adult_tree_wgs_1</strain>
        <tissue evidence="20">Leaves</tissue>
    </source>
</reference>
<sequence length="1062" mass="116139">MGKGGEDYGKREDLGTKSSSSSVEDFPAWAKDVKECEEKYQVSREYGLSAEGVEKKRQIYGWNELDKHEGPSIFKLILDQFNDTLVRILLAAAVISFVLAWYDGDEGGEMEITAFVEPLVIFLILIVNAIVGVWQENNAEKALEALKEIQSQQASVVRDGRKITNLPAKELVPGDIVELRVGDKVPADMRVVTLISSTLRVEQGSLTGESEAVSKTTKAVPEDTDIQGKKCMVFAGTTVVNGNCICLVTQTGMGTEIGKVHSQIHEASQSEEDTPLKKKLNEFGEALTAIIGVICAVVWLINLKYFLTWEYVNGWPQNFKFSFEKCTYYFEIAVALAVAAIPEGLPAVITTCLALGTRKMAQKNALVRKLPSVETLGCTTVICSDKTGTLTTNQMAVAKLVAMGSRRSAVRSFDVDGTTYNPLDGKILNWPVGRMDDNLQMIAKIAAVCNDAGVEKSGNHYVASGMPTEAALKVMVEKMGLPDGLDFGASSSYGDVLCCCQTWSKLERRIATLEFDRDRKSMGVIVSSSSSGGKSLLVKGAVENLLERSSFVQLLDGSIVELDQSSKDAILESLHKMSSSALRCLGFAYKDKLLEFATYNGDEDHPAHELLLNPSSYSLIESNLIFVGFAGLRDPPRKEVRQAIEDCRAAGIRVMVITGDNKNTAEAICREIGVFEPDEDISLKSLTGRDFMDHRDPKNHLRQTGGLLFSRAEPRHKQEIVRLLKEDGEVVAMTGDGVNDAPALKLADIGIAMGIAGTEVAKEASDMVLADDNFSTIVAAVGEGRSIYNNMKAFIRYMISSNIGEVACIFFTAALGIPEGLIPVQLLWVNLVTDGPPATALGFNPPDNDVMKKPPRRSDDSLISPWILFRYLVIGLYVGIATVGVFIIWYTRSSFLGIDLSGDGHSLVTYSQLANWGQCQSWEGFSVSPFKAGSIEYRFDDNPCDYFQTGKVKAMTLSLSVLVAIEMFNSLNALSEDGSLLTMPPWVNPYLLVAMSISFGLHFLILYVPFLAQVFGIVPLSLNEWLLVLAVALPVILIDEVLKFVGRCRNSGMRKSYKNKAD</sequence>
<dbReference type="GO" id="GO:0016020">
    <property type="term" value="C:membrane"/>
    <property type="evidence" value="ECO:0007669"/>
    <property type="project" value="UniProtKB-SubCell"/>
</dbReference>
<feature type="transmembrane region" description="Helical" evidence="18">
    <location>
        <begin position="114"/>
        <end position="134"/>
    </location>
</feature>
<dbReference type="Proteomes" id="UP000626092">
    <property type="component" value="Unassembled WGS sequence"/>
</dbReference>
<dbReference type="Gene3D" id="1.20.1110.10">
    <property type="entry name" value="Calcium-transporting ATPase, transmembrane domain"/>
    <property type="match status" value="1"/>
</dbReference>
<feature type="transmembrane region" description="Helical" evidence="18">
    <location>
        <begin position="868"/>
        <end position="890"/>
    </location>
</feature>
<dbReference type="Pfam" id="PF00122">
    <property type="entry name" value="E1-E2_ATPase"/>
    <property type="match status" value="1"/>
</dbReference>
<dbReference type="InterPro" id="IPR023299">
    <property type="entry name" value="ATPase_P-typ_cyto_dom_N"/>
</dbReference>
<dbReference type="FunFam" id="3.40.1110.10:FF:000021">
    <property type="entry name" value="calcium-transporting ATPase, endoplasmic reticulum-type"/>
    <property type="match status" value="1"/>
</dbReference>
<feature type="transmembrane region" description="Helical" evidence="18">
    <location>
        <begin position="84"/>
        <end position="102"/>
    </location>
</feature>
<dbReference type="SUPFAM" id="SSF81660">
    <property type="entry name" value="Metal cation-transporting ATPase, ATP-binding domain N"/>
    <property type="match status" value="1"/>
</dbReference>
<dbReference type="GO" id="GO:0005524">
    <property type="term" value="F:ATP binding"/>
    <property type="evidence" value="ECO:0007669"/>
    <property type="project" value="UniProtKB-KW"/>
</dbReference>
<evidence type="ECO:0000256" key="5">
    <source>
        <dbReference type="ARBA" id="ARBA00022568"/>
    </source>
</evidence>
<comment type="similarity">
    <text evidence="2">Belongs to the cation transport ATPase (P-type) (TC 3.A.3) family. Type IIA subfamily.</text>
</comment>
<feature type="transmembrane region" description="Helical" evidence="18">
    <location>
        <begin position="794"/>
        <end position="817"/>
    </location>
</feature>
<dbReference type="FunFam" id="3.40.50.1000:FF:000028">
    <property type="entry name" value="Calcium-transporting P-type ATPase, putative"/>
    <property type="match status" value="1"/>
</dbReference>
<feature type="transmembrane region" description="Helical" evidence="18">
    <location>
        <begin position="1025"/>
        <end position="1045"/>
    </location>
</feature>
<dbReference type="InterPro" id="IPR001757">
    <property type="entry name" value="P_typ_ATPase"/>
</dbReference>
<feature type="compositionally biased region" description="Basic and acidic residues" evidence="17">
    <location>
        <begin position="1"/>
        <end position="15"/>
    </location>
</feature>
<evidence type="ECO:0000256" key="9">
    <source>
        <dbReference type="ARBA" id="ARBA00022837"/>
    </source>
</evidence>
<feature type="transmembrane region" description="Helical" evidence="18">
    <location>
        <begin position="286"/>
        <end position="307"/>
    </location>
</feature>
<feature type="domain" description="Cation-transporting P-type ATPase N-terminal" evidence="19">
    <location>
        <begin position="27"/>
        <end position="101"/>
    </location>
</feature>
<gene>
    <name evidence="20" type="ORF">RHSIM_Rhsim13G0089100</name>
</gene>
<keyword evidence="9" id="KW-0106">Calcium</keyword>
<evidence type="ECO:0000256" key="8">
    <source>
        <dbReference type="ARBA" id="ARBA00022741"/>
    </source>
</evidence>
<dbReference type="InterPro" id="IPR059000">
    <property type="entry name" value="ATPase_P-type_domA"/>
</dbReference>
<keyword evidence="12" id="KW-1278">Translocase</keyword>
<protein>
    <recommendedName>
        <fullName evidence="3">P-type Ca(2+) transporter</fullName>
        <ecNumber evidence="3">7.2.2.10</ecNumber>
    </recommendedName>
</protein>
<keyword evidence="4" id="KW-0813">Transport</keyword>
<dbReference type="Gene3D" id="2.70.150.10">
    <property type="entry name" value="Calcium-transporting ATPase, cytoplasmic transduction domain A"/>
    <property type="match status" value="1"/>
</dbReference>
<dbReference type="NCBIfam" id="TIGR01494">
    <property type="entry name" value="ATPase_P-type"/>
    <property type="match status" value="3"/>
</dbReference>
<evidence type="ECO:0000256" key="4">
    <source>
        <dbReference type="ARBA" id="ARBA00022448"/>
    </source>
</evidence>
<dbReference type="FunFam" id="1.20.1110.10:FF:000065">
    <property type="entry name" value="Sarcoplasmic/endoplasmic reticulum calcium ATPase 1"/>
    <property type="match status" value="1"/>
</dbReference>
<dbReference type="FunFam" id="1.20.1110.10:FF:000077">
    <property type="entry name" value="ECA1 (ER-TYPE CA2+-ATPASE 1)"/>
    <property type="match status" value="1"/>
</dbReference>
<proteinExistence type="inferred from homology"/>
<evidence type="ECO:0000256" key="1">
    <source>
        <dbReference type="ARBA" id="ARBA00004141"/>
    </source>
</evidence>
<evidence type="ECO:0000256" key="3">
    <source>
        <dbReference type="ARBA" id="ARBA00012790"/>
    </source>
</evidence>
<evidence type="ECO:0000256" key="10">
    <source>
        <dbReference type="ARBA" id="ARBA00022840"/>
    </source>
</evidence>
<dbReference type="EMBL" id="WJXA01000013">
    <property type="protein sequence ID" value="KAF7120511.1"/>
    <property type="molecule type" value="Genomic_DNA"/>
</dbReference>
<dbReference type="EC" id="7.2.2.10" evidence="3"/>
<dbReference type="SUPFAM" id="SSF56784">
    <property type="entry name" value="HAD-like"/>
    <property type="match status" value="1"/>
</dbReference>
<organism evidence="20 21">
    <name type="scientific">Rhododendron simsii</name>
    <name type="common">Sims's rhododendron</name>
    <dbReference type="NCBI Taxonomy" id="118357"/>
    <lineage>
        <taxon>Eukaryota</taxon>
        <taxon>Viridiplantae</taxon>
        <taxon>Streptophyta</taxon>
        <taxon>Embryophyta</taxon>
        <taxon>Tracheophyta</taxon>
        <taxon>Spermatophyta</taxon>
        <taxon>Magnoliopsida</taxon>
        <taxon>eudicotyledons</taxon>
        <taxon>Gunneridae</taxon>
        <taxon>Pentapetalae</taxon>
        <taxon>asterids</taxon>
        <taxon>Ericales</taxon>
        <taxon>Ericaceae</taxon>
        <taxon>Ericoideae</taxon>
        <taxon>Rhodoreae</taxon>
        <taxon>Rhododendron</taxon>
    </lineage>
</organism>
<dbReference type="InterPro" id="IPR036412">
    <property type="entry name" value="HAD-like_sf"/>
</dbReference>
<name>A0A834G2S8_RHOSS</name>